<proteinExistence type="predicted"/>
<feature type="region of interest" description="Disordered" evidence="1">
    <location>
        <begin position="93"/>
        <end position="116"/>
    </location>
</feature>
<evidence type="ECO:0008006" key="4">
    <source>
        <dbReference type="Google" id="ProtNLM"/>
    </source>
</evidence>
<dbReference type="Proteomes" id="UP000472241">
    <property type="component" value="Unplaced"/>
</dbReference>
<accession>A0A667J1Y5</accession>
<organism evidence="2 3">
    <name type="scientific">Lynx canadensis</name>
    <name type="common">Canada lynx</name>
    <name type="synonym">Felis canadensis</name>
    <dbReference type="NCBI Taxonomy" id="61383"/>
    <lineage>
        <taxon>Eukaryota</taxon>
        <taxon>Metazoa</taxon>
        <taxon>Chordata</taxon>
        <taxon>Craniata</taxon>
        <taxon>Vertebrata</taxon>
        <taxon>Euteleostomi</taxon>
        <taxon>Mammalia</taxon>
        <taxon>Eutheria</taxon>
        <taxon>Laurasiatheria</taxon>
        <taxon>Carnivora</taxon>
        <taxon>Feliformia</taxon>
        <taxon>Felidae</taxon>
        <taxon>Felinae</taxon>
        <taxon>Lynx</taxon>
    </lineage>
</organism>
<reference evidence="2" key="2">
    <citation type="submission" date="2025-09" db="UniProtKB">
        <authorList>
            <consortium name="Ensembl"/>
        </authorList>
    </citation>
    <scope>IDENTIFICATION</scope>
</reference>
<evidence type="ECO:0000313" key="2">
    <source>
        <dbReference type="Ensembl" id="ENSLCNP00005032878.1"/>
    </source>
</evidence>
<protein>
    <recommendedName>
        <fullName evidence="4">Selenoprotein V</fullName>
    </recommendedName>
</protein>
<name>A0A667J1Y5_LYNCA</name>
<sequence>QCPLVVFSHFRTLVCTPTPVQTPTPAWTETPVQTPTAVGTPTRVQTLTPVQIPTRVRTPTPIRTPTLARIPAPTSFPVGVPITAVAPAWESLGNSAPPLDPPSESAPEPPVWPDKDLSPTPSVKHFPSVANEFGSVTQESLPALTPTAADFLGPTLGSTSRADSSATKLMDSTPDSIPAPILETDSFATAFTSTFENLPEDSKILIRVIYCGL</sequence>
<reference evidence="2" key="1">
    <citation type="submission" date="2025-08" db="UniProtKB">
        <authorList>
            <consortium name="Ensembl"/>
        </authorList>
    </citation>
    <scope>IDENTIFICATION</scope>
</reference>
<dbReference type="Ensembl" id="ENSLCNT00005036700.1">
    <property type="protein sequence ID" value="ENSLCNP00005032878.1"/>
    <property type="gene ID" value="ENSLCNG00005021397.1"/>
</dbReference>
<evidence type="ECO:0000313" key="3">
    <source>
        <dbReference type="Proteomes" id="UP000472241"/>
    </source>
</evidence>
<dbReference type="PANTHER" id="PTHR15124:SF17">
    <property type="entry name" value="SELENOPROTEIN V"/>
    <property type="match status" value="1"/>
</dbReference>
<dbReference type="InterPro" id="IPR051441">
    <property type="entry name" value="SelW_related"/>
</dbReference>
<evidence type="ECO:0000256" key="1">
    <source>
        <dbReference type="SAM" id="MobiDB-lite"/>
    </source>
</evidence>
<keyword evidence="3" id="KW-1185">Reference proteome</keyword>
<dbReference type="AlphaFoldDB" id="A0A667J1Y5"/>
<dbReference type="GO" id="GO:0005829">
    <property type="term" value="C:cytosol"/>
    <property type="evidence" value="ECO:0007669"/>
    <property type="project" value="TreeGrafter"/>
</dbReference>
<dbReference type="PANTHER" id="PTHR15124">
    <property type="entry name" value="SELENOPROTEIN W"/>
    <property type="match status" value="1"/>
</dbReference>